<organism evidence="1 2">
    <name type="scientific">Botryotinia fuckeliana (strain B05.10)</name>
    <name type="common">Noble rot fungus</name>
    <name type="synonym">Botrytis cinerea</name>
    <dbReference type="NCBI Taxonomy" id="332648"/>
    <lineage>
        <taxon>Eukaryota</taxon>
        <taxon>Fungi</taxon>
        <taxon>Dikarya</taxon>
        <taxon>Ascomycota</taxon>
        <taxon>Pezizomycotina</taxon>
        <taxon>Leotiomycetes</taxon>
        <taxon>Helotiales</taxon>
        <taxon>Sclerotiniaceae</taxon>
        <taxon>Botrytis</taxon>
    </lineage>
</organism>
<keyword evidence="2" id="KW-1185">Reference proteome</keyword>
<dbReference type="AlphaFoldDB" id="A0A384JQS4"/>
<dbReference type="RefSeq" id="XP_024550516.1">
    <property type="nucleotide sequence ID" value="XM_024694724.1"/>
</dbReference>
<dbReference type="VEuPathDB" id="FungiDB:Bcin08g05610"/>
<reference evidence="1 2" key="2">
    <citation type="journal article" date="2012" name="Eukaryot. Cell">
        <title>Genome update of Botrytis cinerea strains B05.10 and T4.</title>
        <authorList>
            <person name="Staats M."/>
            <person name="van Kan J.A."/>
        </authorList>
    </citation>
    <scope>NUCLEOTIDE SEQUENCE [LARGE SCALE GENOMIC DNA]</scope>
    <source>
        <strain evidence="1 2">B05.10</strain>
    </source>
</reference>
<reference evidence="1 2" key="3">
    <citation type="journal article" date="2017" name="Mol. Plant Pathol.">
        <title>A gapless genome sequence of the fungus Botrytis cinerea.</title>
        <authorList>
            <person name="Van Kan J.A."/>
            <person name="Stassen J.H."/>
            <person name="Mosbach A."/>
            <person name="Van Der Lee T.A."/>
            <person name="Faino L."/>
            <person name="Farmer A.D."/>
            <person name="Papasotiriou D.G."/>
            <person name="Zhou S."/>
            <person name="Seidl M.F."/>
            <person name="Cottam E."/>
            <person name="Edel D."/>
            <person name="Hahn M."/>
            <person name="Schwartz D.C."/>
            <person name="Dietrich R.A."/>
            <person name="Widdison S."/>
            <person name="Scalliet G."/>
        </authorList>
    </citation>
    <scope>NUCLEOTIDE SEQUENCE [LARGE SCALE GENOMIC DNA]</scope>
    <source>
        <strain evidence="1 2">B05.10</strain>
    </source>
</reference>
<reference evidence="1 2" key="1">
    <citation type="journal article" date="2011" name="PLoS Genet.">
        <title>Genomic analysis of the necrotrophic fungal pathogens Sclerotinia sclerotiorum and Botrytis cinerea.</title>
        <authorList>
            <person name="Amselem J."/>
            <person name="Cuomo C.A."/>
            <person name="van Kan J.A."/>
            <person name="Viaud M."/>
            <person name="Benito E.P."/>
            <person name="Couloux A."/>
            <person name="Coutinho P.M."/>
            <person name="de Vries R.P."/>
            <person name="Dyer P.S."/>
            <person name="Fillinger S."/>
            <person name="Fournier E."/>
            <person name="Gout L."/>
            <person name="Hahn M."/>
            <person name="Kohn L."/>
            <person name="Lapalu N."/>
            <person name="Plummer K.M."/>
            <person name="Pradier J.M."/>
            <person name="Quevillon E."/>
            <person name="Sharon A."/>
            <person name="Simon A."/>
            <person name="ten Have A."/>
            <person name="Tudzynski B."/>
            <person name="Tudzynski P."/>
            <person name="Wincker P."/>
            <person name="Andrew M."/>
            <person name="Anthouard V."/>
            <person name="Beever R.E."/>
            <person name="Beffa R."/>
            <person name="Benoit I."/>
            <person name="Bouzid O."/>
            <person name="Brault B."/>
            <person name="Chen Z."/>
            <person name="Choquer M."/>
            <person name="Collemare J."/>
            <person name="Cotton P."/>
            <person name="Danchin E.G."/>
            <person name="Da Silva C."/>
            <person name="Gautier A."/>
            <person name="Giraud C."/>
            <person name="Giraud T."/>
            <person name="Gonzalez C."/>
            <person name="Grossetete S."/>
            <person name="Guldener U."/>
            <person name="Henrissat B."/>
            <person name="Howlett B.J."/>
            <person name="Kodira C."/>
            <person name="Kretschmer M."/>
            <person name="Lappartient A."/>
            <person name="Leroch M."/>
            <person name="Levis C."/>
            <person name="Mauceli E."/>
            <person name="Neuveglise C."/>
            <person name="Oeser B."/>
            <person name="Pearson M."/>
            <person name="Poulain J."/>
            <person name="Poussereau N."/>
            <person name="Quesneville H."/>
            <person name="Rascle C."/>
            <person name="Schumacher J."/>
            <person name="Segurens B."/>
            <person name="Sexton A."/>
            <person name="Silva E."/>
            <person name="Sirven C."/>
            <person name="Soanes D.M."/>
            <person name="Talbot N.J."/>
            <person name="Templeton M."/>
            <person name="Yandava C."/>
            <person name="Yarden O."/>
            <person name="Zeng Q."/>
            <person name="Rollins J.A."/>
            <person name="Lebrun M.H."/>
            <person name="Dickman M."/>
        </authorList>
    </citation>
    <scope>NUCLEOTIDE SEQUENCE [LARGE SCALE GENOMIC DNA]</scope>
    <source>
        <strain evidence="1 2">B05.10</strain>
    </source>
</reference>
<dbReference type="Proteomes" id="UP000001798">
    <property type="component" value="Chromosome 8"/>
</dbReference>
<dbReference type="KEGG" id="bfu:BCIN_08g05610"/>
<evidence type="ECO:0000313" key="1">
    <source>
        <dbReference type="EMBL" id="ATZ52945.1"/>
    </source>
</evidence>
<proteinExistence type="predicted"/>
<protein>
    <submittedName>
        <fullName evidence="1">Uncharacterized protein</fullName>
    </submittedName>
</protein>
<evidence type="ECO:0000313" key="2">
    <source>
        <dbReference type="Proteomes" id="UP000001798"/>
    </source>
</evidence>
<gene>
    <name evidence="1" type="ORF">BCIN_08g05610</name>
</gene>
<dbReference type="EMBL" id="CP009812">
    <property type="protein sequence ID" value="ATZ52945.1"/>
    <property type="molecule type" value="Genomic_DNA"/>
</dbReference>
<name>A0A384JQS4_BOTFB</name>
<sequence>MTEPKTGRSNICPHQTNAPNLIFASSNFFQVLNARSPAQYYGKDIYLSPFEPLSPLT</sequence>
<dbReference type="GeneID" id="36394429"/>
<accession>A0A384JQS4</accession>